<dbReference type="EMBL" id="ARZY01000004">
    <property type="protein sequence ID" value="EWH11561.1"/>
    <property type="molecule type" value="Genomic_DNA"/>
</dbReference>
<keyword evidence="8" id="KW-1134">Transmembrane beta strand</keyword>
<evidence type="ECO:0000313" key="22">
    <source>
        <dbReference type="Proteomes" id="UP000019276"/>
    </source>
</evidence>
<sequence>MAKTDKYSAALAILVYLASSQPLLASNTDFIDAKQHTNACNQIKSNTQRLACFDALSPQKTTVSLQKQRREQEKAHHDTPFMMQSYRPSYFLPVSYNPSQHKLNPNILFNSPKEGLSINNIEVKFQISFKLPLAQGLLFDNDVISMNYTQLSFWQLYNERASKPFRENNYEPELMWQVDFDDKQPPSILGLPLDSFGVSFNHQSNGRSNNFSLGWNRIIFHFNFSDKNWLIAFRPWIRMPGDHLHVHDNATDHYMGKFDLSAAYKIGQHTLSSKLRNNLNTSKNKGYLELNWSFPLPITQLKGFVQYSTGYGEVLIDYNHKVNRISAGFLLADWF</sequence>
<keyword evidence="14 20" id="KW-0442">Lipid degradation</keyword>
<feature type="binding site" description="in dimeric form" evidence="19">
    <location>
        <position position="162"/>
    </location>
    <ligand>
        <name>Ca(2+)</name>
        <dbReference type="ChEBI" id="CHEBI:29108"/>
        <label>1</label>
    </ligand>
</feature>
<feature type="binding site" description="in dimeric form" evidence="19">
    <location>
        <position position="212"/>
    </location>
    <ligand>
        <name>Ca(2+)</name>
        <dbReference type="ChEBI" id="CHEBI:29108"/>
        <label>1</label>
    </ligand>
</feature>
<feature type="chain" id="PRO_5019612162" description="Phospholipase A1" evidence="20">
    <location>
        <begin position="26"/>
        <end position="335"/>
    </location>
</feature>
<evidence type="ECO:0000256" key="8">
    <source>
        <dbReference type="ARBA" id="ARBA00022452"/>
    </source>
</evidence>
<evidence type="ECO:0000256" key="5">
    <source>
        <dbReference type="ARBA" id="ARBA00013179"/>
    </source>
</evidence>
<dbReference type="GO" id="GO:0004623">
    <property type="term" value="F:phospholipase A2 activity"/>
    <property type="evidence" value="ECO:0007669"/>
    <property type="project" value="UniProtKB-EC"/>
</dbReference>
<dbReference type="GO" id="GO:0016042">
    <property type="term" value="P:lipid catabolic process"/>
    <property type="evidence" value="ECO:0007669"/>
    <property type="project" value="UniProtKB-KW"/>
</dbReference>
<feature type="binding site" description="in dimeric form" evidence="19">
    <location>
        <position position="248"/>
    </location>
    <ligand>
        <name>Ca(2+)</name>
        <dbReference type="ChEBI" id="CHEBI:29108"/>
        <label>1</label>
    </ligand>
</feature>
<dbReference type="PATRIC" id="fig|1328313.3.peg.744"/>
<evidence type="ECO:0000256" key="19">
    <source>
        <dbReference type="PIRSR" id="PIRSR603187-2"/>
    </source>
</evidence>
<evidence type="ECO:0000256" key="1">
    <source>
        <dbReference type="ARBA" id="ARBA00000111"/>
    </source>
</evidence>
<comment type="subunit">
    <text evidence="4 20">Homodimer; dimerization is reversible, and the dimeric form is the active one.</text>
</comment>
<keyword evidence="16" id="KW-0472">Membrane</keyword>
<comment type="caution">
    <text evidence="21">The sequence shown here is derived from an EMBL/GenBank/DDBJ whole genome shotgun (WGS) entry which is preliminary data.</text>
</comment>
<keyword evidence="9" id="KW-0812">Transmembrane</keyword>
<keyword evidence="22" id="KW-1185">Reference proteome</keyword>
<dbReference type="eggNOG" id="COG2829">
    <property type="taxonomic scope" value="Bacteria"/>
</dbReference>
<evidence type="ECO:0000256" key="15">
    <source>
        <dbReference type="ARBA" id="ARBA00023098"/>
    </source>
</evidence>
<evidence type="ECO:0000256" key="12">
    <source>
        <dbReference type="ARBA" id="ARBA00022801"/>
    </source>
</evidence>
<feature type="binding site" description="in dimeric form" evidence="19">
    <location>
        <position position="207"/>
    </location>
    <ligand>
        <name>Ca(2+)</name>
        <dbReference type="ChEBI" id="CHEBI:29108"/>
        <label>1</label>
    </ligand>
</feature>
<dbReference type="Pfam" id="PF02253">
    <property type="entry name" value="PLA1"/>
    <property type="match status" value="1"/>
</dbReference>
<evidence type="ECO:0000256" key="13">
    <source>
        <dbReference type="ARBA" id="ARBA00022837"/>
    </source>
</evidence>
<keyword evidence="12 20" id="KW-0378">Hydrolase</keyword>
<comment type="similarity">
    <text evidence="3 20">Belongs to the phospholipase A1 family.</text>
</comment>
<feature type="signal peptide" evidence="20">
    <location>
        <begin position="1"/>
        <end position="25"/>
    </location>
</feature>
<evidence type="ECO:0000256" key="2">
    <source>
        <dbReference type="ARBA" id="ARBA00001604"/>
    </source>
</evidence>
<accession>W7QI88</accession>
<dbReference type="PANTHER" id="PTHR40457:SF1">
    <property type="entry name" value="PHOSPHOLIPASE A1"/>
    <property type="match status" value="1"/>
</dbReference>
<dbReference type="OrthoDB" id="188433at2"/>
<name>W7QI88_9ALTE</name>
<comment type="catalytic activity">
    <reaction evidence="2 20">
        <text>a 1,2-diacyl-sn-glycero-3-phosphocholine + H2O = a 1-acyl-sn-glycero-3-phosphocholine + a fatty acid + H(+)</text>
        <dbReference type="Rhea" id="RHEA:15801"/>
        <dbReference type="ChEBI" id="CHEBI:15377"/>
        <dbReference type="ChEBI" id="CHEBI:15378"/>
        <dbReference type="ChEBI" id="CHEBI:28868"/>
        <dbReference type="ChEBI" id="CHEBI:57643"/>
        <dbReference type="ChEBI" id="CHEBI:58168"/>
        <dbReference type="EC" id="3.1.1.4"/>
    </reaction>
</comment>
<dbReference type="PRINTS" id="PR01486">
    <property type="entry name" value="PHPHLIPASEA1"/>
</dbReference>
<dbReference type="PANTHER" id="PTHR40457">
    <property type="entry name" value="PHOSPHOLIPASE A1"/>
    <property type="match status" value="1"/>
</dbReference>
<protein>
    <recommendedName>
        <fullName evidence="7 20">Phospholipase A1</fullName>
        <ecNumber evidence="5 20">3.1.1.32</ecNumber>
        <ecNumber evidence="6 20">3.1.1.4</ecNumber>
    </recommendedName>
    <alternativeName>
        <fullName evidence="20">Phosphatidylcholine 1-acylhydrolase</fullName>
    </alternativeName>
</protein>
<evidence type="ECO:0000256" key="6">
    <source>
        <dbReference type="ARBA" id="ARBA00013278"/>
    </source>
</evidence>
<evidence type="ECO:0000256" key="16">
    <source>
        <dbReference type="ARBA" id="ARBA00023136"/>
    </source>
</evidence>
<comment type="function">
    <text evidence="20">Hydrolysis of phosphatidylcholine with phospholipase A2 (EC 3.1.1.4) and phospholipase A1 (EC 3.1.1.32) activities.</text>
</comment>
<dbReference type="EC" id="3.1.1.32" evidence="5 20"/>
<dbReference type="GO" id="GO:0005509">
    <property type="term" value="F:calcium ion binding"/>
    <property type="evidence" value="ECO:0007669"/>
    <property type="project" value="TreeGrafter"/>
</dbReference>
<organism evidence="21 22">
    <name type="scientific">Catenovulum agarivorans DS-2</name>
    <dbReference type="NCBI Taxonomy" id="1328313"/>
    <lineage>
        <taxon>Bacteria</taxon>
        <taxon>Pseudomonadati</taxon>
        <taxon>Pseudomonadota</taxon>
        <taxon>Gammaproteobacteria</taxon>
        <taxon>Alteromonadales</taxon>
        <taxon>Alteromonadaceae</taxon>
        <taxon>Catenovulum</taxon>
    </lineage>
</organism>
<keyword evidence="17 20" id="KW-0998">Cell outer membrane</keyword>
<evidence type="ECO:0000256" key="4">
    <source>
        <dbReference type="ARBA" id="ARBA00011702"/>
    </source>
</evidence>
<dbReference type="AlphaFoldDB" id="W7QI88"/>
<proteinExistence type="inferred from homology"/>
<evidence type="ECO:0000256" key="7">
    <source>
        <dbReference type="ARBA" id="ARBA00021726"/>
    </source>
</evidence>
<evidence type="ECO:0000313" key="21">
    <source>
        <dbReference type="EMBL" id="EWH11561.1"/>
    </source>
</evidence>
<comment type="cofactor">
    <cofactor evidence="20">
        <name>Ca(2+)</name>
        <dbReference type="ChEBI" id="CHEBI:29108"/>
    </cofactor>
    <text evidence="20">Binds 1 Ca(2+) ion per monomer. In the dimeric form the Ca(2+) is bound by different amino acids with binding of each Ca(2+) shared with ligands coming from each monomer. The Ca(2+) ion may have a role in catalysis.</text>
</comment>
<comment type="subcellular location">
    <subcellularLocation>
        <location evidence="20">Cell outer membrane</location>
        <topology evidence="20">Multi-pass membrane protein</topology>
    </subcellularLocation>
    <text evidence="20">One of the very few enzymes located there.</text>
</comment>
<dbReference type="EC" id="3.1.1.4" evidence="6 20"/>
<evidence type="ECO:0000256" key="17">
    <source>
        <dbReference type="ARBA" id="ARBA00023237"/>
    </source>
</evidence>
<evidence type="ECO:0000256" key="18">
    <source>
        <dbReference type="PIRSR" id="PIRSR603187-1"/>
    </source>
</evidence>
<dbReference type="SUPFAM" id="SSF56931">
    <property type="entry name" value="Outer membrane phospholipase A (OMPLA)"/>
    <property type="match status" value="1"/>
</dbReference>
<dbReference type="InterPro" id="IPR036541">
    <property type="entry name" value="PLipase_A1_sf"/>
</dbReference>
<dbReference type="GO" id="GO:0009279">
    <property type="term" value="C:cell outer membrane"/>
    <property type="evidence" value="ECO:0007669"/>
    <property type="project" value="UniProtKB-SubCell"/>
</dbReference>
<keyword evidence="15 20" id="KW-0443">Lipid metabolism</keyword>
<evidence type="ECO:0000256" key="9">
    <source>
        <dbReference type="ARBA" id="ARBA00022692"/>
    </source>
</evidence>
<evidence type="ECO:0000256" key="11">
    <source>
        <dbReference type="ARBA" id="ARBA00022729"/>
    </source>
</evidence>
<evidence type="ECO:0000256" key="10">
    <source>
        <dbReference type="ARBA" id="ARBA00022723"/>
    </source>
</evidence>
<keyword evidence="11 20" id="KW-0732">Signal</keyword>
<dbReference type="GO" id="GO:0008970">
    <property type="term" value="F:phospholipase A1 activity"/>
    <property type="evidence" value="ECO:0007669"/>
    <property type="project" value="UniProtKB-EC"/>
</dbReference>
<gene>
    <name evidence="21" type="ORF">DS2_03595</name>
</gene>
<feature type="active site" description="Nucleophile" evidence="18">
    <location>
        <position position="204"/>
    </location>
</feature>
<dbReference type="STRING" id="1328313.DS2_03595"/>
<reference evidence="21 22" key="1">
    <citation type="journal article" date="2014" name="Genome Announc.">
        <title>Draft Genome Sequence of the Agar-Degrading Bacterium Catenovulum sp. Strain DS-2, Isolated from Intestines of Haliotis diversicolor.</title>
        <authorList>
            <person name="Shan D."/>
            <person name="Li X."/>
            <person name="Gu Z."/>
            <person name="Wei G."/>
            <person name="Gao Z."/>
            <person name="Shao Z."/>
        </authorList>
    </citation>
    <scope>NUCLEOTIDE SEQUENCE [LARGE SCALE GENOMIC DNA]</scope>
    <source>
        <strain evidence="21 22">DS-2</strain>
    </source>
</reference>
<keyword evidence="13 19" id="KW-0106">Calcium</keyword>
<evidence type="ECO:0000256" key="14">
    <source>
        <dbReference type="ARBA" id="ARBA00022963"/>
    </source>
</evidence>
<dbReference type="Gene3D" id="2.40.230.10">
    <property type="entry name" value="Phospholipase A1"/>
    <property type="match status" value="1"/>
</dbReference>
<dbReference type="Proteomes" id="UP000019276">
    <property type="component" value="Unassembled WGS sequence"/>
</dbReference>
<comment type="catalytic activity">
    <reaction evidence="1 20">
        <text>a 1,2-diacyl-sn-glycero-3-phosphocholine + H2O = a 2-acyl-sn-glycero-3-phosphocholine + a fatty acid + H(+)</text>
        <dbReference type="Rhea" id="RHEA:18689"/>
        <dbReference type="ChEBI" id="CHEBI:15377"/>
        <dbReference type="ChEBI" id="CHEBI:15378"/>
        <dbReference type="ChEBI" id="CHEBI:28868"/>
        <dbReference type="ChEBI" id="CHEBI:57643"/>
        <dbReference type="ChEBI" id="CHEBI:57875"/>
        <dbReference type="EC" id="3.1.1.32"/>
    </reaction>
</comment>
<keyword evidence="10 19" id="KW-0479">Metal-binding</keyword>
<feature type="active site" description="Proton acceptor" evidence="18">
    <location>
        <position position="202"/>
    </location>
</feature>
<evidence type="ECO:0000256" key="20">
    <source>
        <dbReference type="RuleBase" id="RU366027"/>
    </source>
</evidence>
<dbReference type="InterPro" id="IPR003187">
    <property type="entry name" value="PLipase_A1"/>
</dbReference>
<evidence type="ECO:0000256" key="3">
    <source>
        <dbReference type="ARBA" id="ARBA00010525"/>
    </source>
</evidence>
<dbReference type="RefSeq" id="WP_051479589.1">
    <property type="nucleotide sequence ID" value="NZ_ARZY01000004.1"/>
</dbReference>